<comment type="caution">
    <text evidence="3">The sequence shown here is derived from an EMBL/GenBank/DDBJ whole genome shotgun (WGS) entry which is preliminary data.</text>
</comment>
<feature type="compositionally biased region" description="Basic and acidic residues" evidence="1">
    <location>
        <begin position="301"/>
        <end position="315"/>
    </location>
</feature>
<keyword evidence="4" id="KW-1185">Reference proteome</keyword>
<dbReference type="Gene3D" id="1.25.10.10">
    <property type="entry name" value="Leucine-rich Repeat Variant"/>
    <property type="match status" value="1"/>
</dbReference>
<accession>A0A9P8TDF4</accession>
<evidence type="ECO:0000256" key="1">
    <source>
        <dbReference type="SAM" id="MobiDB-lite"/>
    </source>
</evidence>
<dbReference type="Pfam" id="PF07814">
    <property type="entry name" value="WAPL"/>
    <property type="match status" value="1"/>
</dbReference>
<organism evidence="3 4">
    <name type="scientific">Wickerhamomyces mucosus</name>
    <dbReference type="NCBI Taxonomy" id="1378264"/>
    <lineage>
        <taxon>Eukaryota</taxon>
        <taxon>Fungi</taxon>
        <taxon>Dikarya</taxon>
        <taxon>Ascomycota</taxon>
        <taxon>Saccharomycotina</taxon>
        <taxon>Saccharomycetes</taxon>
        <taxon>Phaffomycetales</taxon>
        <taxon>Wickerhamomycetaceae</taxon>
        <taxon>Wickerhamomyces</taxon>
    </lineage>
</organism>
<dbReference type="InterPro" id="IPR022771">
    <property type="entry name" value="WAPL_C"/>
</dbReference>
<dbReference type="OrthoDB" id="4097123at2759"/>
<feature type="domain" description="Wings apart-like protein C-terminal" evidence="2">
    <location>
        <begin position="335"/>
        <end position="392"/>
    </location>
</feature>
<protein>
    <recommendedName>
        <fullName evidence="2">Wings apart-like protein C-terminal domain-containing protein</fullName>
    </recommendedName>
</protein>
<feature type="region of interest" description="Disordered" evidence="1">
    <location>
        <begin position="116"/>
        <end position="136"/>
    </location>
</feature>
<dbReference type="Proteomes" id="UP000769528">
    <property type="component" value="Unassembled WGS sequence"/>
</dbReference>
<feature type="region of interest" description="Disordered" evidence="1">
    <location>
        <begin position="255"/>
        <end position="282"/>
    </location>
</feature>
<dbReference type="AlphaFoldDB" id="A0A9P8TDF4"/>
<evidence type="ECO:0000313" key="3">
    <source>
        <dbReference type="EMBL" id="KAH3675061.1"/>
    </source>
</evidence>
<name>A0A9P8TDF4_9ASCO</name>
<sequence length="690" mass="79575">MYGRRAKLKARKQVEAVVEFSPEKLEDHTFNSQDIHKYSDEFDISSNFPIQHDQSMKDNDGFELAEVSPIKPIGTKKKKVDNSSSLIQSPEFMIQTKTTTQHLSATQPNKLFIESKSKPKWSPSVSPSRSSPCTPKSIKRIATLEASPSSPSRRKAIQTLAHKKRLPKPILDSNVGWDLLDQIDGKSIKTPNKLEIGNEAWELLDNIYENSEVNKLSRKKLLFNYKDKQLDEEFELMNNDHNNLFELLNSQPDEKYNTNGGAEDDNIGEIDRKTQKATQDAEIDSYRVNRTNRTYGLQRSYRSERGSSDKNENRDDYENLIITEERNHGHSQSDVKTMNNLKAQGESAQFLDELNFILEGIESEPSLSNLLELALKMFDDQFLKSLKNYGMPPLHKFIKMEDRWQCHILGFIYTRISEEENYNLEFSDIEMLQLVQTLMTTDKLRYDSVNSKRIKCILKDFQNRLKNDYSSLFFGASILFQNEFFINDQLLQFSVKAIDSLDFRDEADTKILNMLLIIYEKYLAGFKVVPKSFEKIIPTLINLKVEYDISVTLLLKVFISLAVKKSHYIFDARLVTYSINHLLSSSNEDTQILSSGLLINLVEDTKCFAEIGKSLSDIHRIYSNVQGASSGYYAFLLATIYLEDPTLVEKEFDETELQHIKLELMKFDVKGNKLVKLQIEDILTKINDLY</sequence>
<gene>
    <name evidence="3" type="ORF">WICMUC_002893</name>
</gene>
<reference evidence="3" key="2">
    <citation type="submission" date="2021-01" db="EMBL/GenBank/DDBJ databases">
        <authorList>
            <person name="Schikora-Tamarit M.A."/>
        </authorList>
    </citation>
    <scope>NUCLEOTIDE SEQUENCE</scope>
    <source>
        <strain evidence="3">CBS6341</strain>
    </source>
</reference>
<feature type="region of interest" description="Disordered" evidence="1">
    <location>
        <begin position="294"/>
        <end position="315"/>
    </location>
</feature>
<dbReference type="EMBL" id="JAEUBF010000782">
    <property type="protein sequence ID" value="KAH3675061.1"/>
    <property type="molecule type" value="Genomic_DNA"/>
</dbReference>
<feature type="compositionally biased region" description="Low complexity" evidence="1">
    <location>
        <begin position="120"/>
        <end position="132"/>
    </location>
</feature>
<dbReference type="InterPro" id="IPR011989">
    <property type="entry name" value="ARM-like"/>
</dbReference>
<reference evidence="3" key="1">
    <citation type="journal article" date="2021" name="Open Biol.">
        <title>Shared evolutionary footprints suggest mitochondrial oxidative damage underlies multiple complex I losses in fungi.</title>
        <authorList>
            <person name="Schikora-Tamarit M.A."/>
            <person name="Marcet-Houben M."/>
            <person name="Nosek J."/>
            <person name="Gabaldon T."/>
        </authorList>
    </citation>
    <scope>NUCLEOTIDE SEQUENCE</scope>
    <source>
        <strain evidence="3">CBS6341</strain>
    </source>
</reference>
<evidence type="ECO:0000313" key="4">
    <source>
        <dbReference type="Proteomes" id="UP000769528"/>
    </source>
</evidence>
<proteinExistence type="predicted"/>
<evidence type="ECO:0000259" key="2">
    <source>
        <dbReference type="Pfam" id="PF07814"/>
    </source>
</evidence>